<evidence type="ECO:0000313" key="1">
    <source>
        <dbReference type="EMBL" id="GAT15950.1"/>
    </source>
</evidence>
<protein>
    <recommendedName>
        <fullName evidence="3">DUF3558 domain-containing protein</fullName>
    </recommendedName>
</protein>
<evidence type="ECO:0008006" key="3">
    <source>
        <dbReference type="Google" id="ProtNLM"/>
    </source>
</evidence>
<evidence type="ECO:0000313" key="2">
    <source>
        <dbReference type="Proteomes" id="UP000069654"/>
    </source>
</evidence>
<comment type="caution">
    <text evidence="1">The sequence shown here is derived from an EMBL/GenBank/DDBJ whole genome shotgun (WGS) entry which is preliminary data.</text>
</comment>
<dbReference type="AlphaFoldDB" id="A0A100XG36"/>
<reference evidence="1 2" key="1">
    <citation type="journal article" date="2016" name="Genome Announc.">
        <title>Draft Genome Sequences of Five Rapidly Growing Mycobacterium Species, M. thermoresistibile, M. fortuitum subsp. acetamidolyticum, M. canariasense, M. brisbanense, and M. novocastrense.</title>
        <authorList>
            <person name="Katahira K."/>
            <person name="Ogura Y."/>
            <person name="Gotoh Y."/>
            <person name="Hayashi T."/>
        </authorList>
    </citation>
    <scope>NUCLEOTIDE SEQUENCE [LARGE SCALE GENOMIC DNA]</scope>
    <source>
        <strain evidence="1 2">JCM6362</strain>
    </source>
</reference>
<dbReference type="OMA" id="DDRCGLL"/>
<sequence>MHGRMAVAGAAIAMLIAVPACTRTVDGAAERIRFDAAGGDGPGAGLGYDVDGDRCGLLADSTIADLLAAEHVTKAYHGPVCQYVLIRADAPLDVTYSWFASGSLQRERRLAEERGAEIRDTTLHRHPGFFARRDVTGTACAATAGLGTDDSGRGVLSWWVQHRGRSDGDPCADAERLLAATLSAAM</sequence>
<dbReference type="STRING" id="1797.RMCT_2919"/>
<dbReference type="OrthoDB" id="4761308at2"/>
<dbReference type="Pfam" id="PF12079">
    <property type="entry name" value="DUF3558"/>
    <property type="match status" value="1"/>
</dbReference>
<name>A0A100XG36_MYCTH</name>
<accession>A0A100XG36</accession>
<proteinExistence type="predicted"/>
<gene>
    <name evidence="1" type="ORF">RMCT_2919</name>
</gene>
<reference evidence="2" key="2">
    <citation type="submission" date="2016-02" db="EMBL/GenBank/DDBJ databases">
        <title>Draft genome sequence of five rapidly growing Mycobacterium species.</title>
        <authorList>
            <person name="Katahira K."/>
            <person name="Gotou Y."/>
            <person name="Iida K."/>
            <person name="Ogura Y."/>
            <person name="Hayashi T."/>
        </authorList>
    </citation>
    <scope>NUCLEOTIDE SEQUENCE [LARGE SCALE GENOMIC DNA]</scope>
    <source>
        <strain evidence="2">JCM6362</strain>
    </source>
</reference>
<organism evidence="1 2">
    <name type="scientific">Mycolicibacterium thermoresistibile</name>
    <name type="common">Mycobacterium thermoresistibile</name>
    <dbReference type="NCBI Taxonomy" id="1797"/>
    <lineage>
        <taxon>Bacteria</taxon>
        <taxon>Bacillati</taxon>
        <taxon>Actinomycetota</taxon>
        <taxon>Actinomycetes</taxon>
        <taxon>Mycobacteriales</taxon>
        <taxon>Mycobacteriaceae</taxon>
        <taxon>Mycolicibacterium</taxon>
    </lineage>
</organism>
<dbReference type="EMBL" id="BCTB01000027">
    <property type="protein sequence ID" value="GAT15950.1"/>
    <property type="molecule type" value="Genomic_DNA"/>
</dbReference>
<dbReference type="Proteomes" id="UP000069654">
    <property type="component" value="Unassembled WGS sequence"/>
</dbReference>
<dbReference type="InterPro" id="IPR024520">
    <property type="entry name" value="DUF3558"/>
</dbReference>
<dbReference type="RefSeq" id="WP_003926026.1">
    <property type="nucleotide sequence ID" value="NZ_BCTB01000027.1"/>
</dbReference>